<evidence type="ECO:0000256" key="1">
    <source>
        <dbReference type="ARBA" id="ARBA00022679"/>
    </source>
</evidence>
<feature type="domain" description="Cytidyltransferase-like" evidence="3">
    <location>
        <begin position="29"/>
        <end position="119"/>
    </location>
</feature>
<sequence length="146" mass="16497">MTRKIISIEQLSSKVQRAKKQGKKIVHCHGVFDLLHIGHIKHFNEAKAHGEILVVTVTPDEYVNKGPNRPAFTTELRLEALAALESIDFVAKNEWPTAINTIKKIKPDIYFKGPDYKDHKDDVTGMIREESRAIESVGGQIMYSTD</sequence>
<organism evidence="4">
    <name type="scientific">marine metagenome</name>
    <dbReference type="NCBI Taxonomy" id="408172"/>
    <lineage>
        <taxon>unclassified sequences</taxon>
        <taxon>metagenomes</taxon>
        <taxon>ecological metagenomes</taxon>
    </lineage>
</organism>
<dbReference type="Pfam" id="PF01467">
    <property type="entry name" value="CTP_transf_like"/>
    <property type="match status" value="1"/>
</dbReference>
<dbReference type="InterPro" id="IPR004821">
    <property type="entry name" value="Cyt_trans-like"/>
</dbReference>
<dbReference type="SUPFAM" id="SSF52374">
    <property type="entry name" value="Nucleotidylyl transferase"/>
    <property type="match status" value="1"/>
</dbReference>
<dbReference type="InterPro" id="IPR050385">
    <property type="entry name" value="Archaeal_FAD_synthase"/>
</dbReference>
<reference evidence="4" key="1">
    <citation type="submission" date="2018-05" db="EMBL/GenBank/DDBJ databases">
        <authorList>
            <person name="Lanie J.A."/>
            <person name="Ng W.-L."/>
            <person name="Kazmierczak K.M."/>
            <person name="Andrzejewski T.M."/>
            <person name="Davidsen T.M."/>
            <person name="Wayne K.J."/>
            <person name="Tettelin H."/>
            <person name="Glass J.I."/>
            <person name="Rusch D."/>
            <person name="Podicherti R."/>
            <person name="Tsui H.-C.T."/>
            <person name="Winkler M.E."/>
        </authorList>
    </citation>
    <scope>NUCLEOTIDE SEQUENCE</scope>
</reference>
<proteinExistence type="predicted"/>
<dbReference type="PANTHER" id="PTHR43793:SF1">
    <property type="entry name" value="FAD SYNTHASE"/>
    <property type="match status" value="1"/>
</dbReference>
<evidence type="ECO:0000313" key="4">
    <source>
        <dbReference type="EMBL" id="SVD60254.1"/>
    </source>
</evidence>
<protein>
    <recommendedName>
        <fullName evidence="3">Cytidyltransferase-like domain-containing protein</fullName>
    </recommendedName>
</protein>
<dbReference type="NCBIfam" id="TIGR00125">
    <property type="entry name" value="cyt_tran_rel"/>
    <property type="match status" value="1"/>
</dbReference>
<dbReference type="InterPro" id="IPR014729">
    <property type="entry name" value="Rossmann-like_a/b/a_fold"/>
</dbReference>
<dbReference type="Gene3D" id="3.40.50.620">
    <property type="entry name" value="HUPs"/>
    <property type="match status" value="1"/>
</dbReference>
<keyword evidence="2" id="KW-0548">Nucleotidyltransferase</keyword>
<evidence type="ECO:0000256" key="2">
    <source>
        <dbReference type="ARBA" id="ARBA00022695"/>
    </source>
</evidence>
<evidence type="ECO:0000259" key="3">
    <source>
        <dbReference type="Pfam" id="PF01467"/>
    </source>
</evidence>
<accession>A0A382WNW1</accession>
<name>A0A382WNW1_9ZZZZ</name>
<keyword evidence="1" id="KW-0808">Transferase</keyword>
<dbReference type="AlphaFoldDB" id="A0A382WNW1"/>
<gene>
    <name evidence="4" type="ORF">METZ01_LOCUS413108</name>
</gene>
<dbReference type="PANTHER" id="PTHR43793">
    <property type="entry name" value="FAD SYNTHASE"/>
    <property type="match status" value="1"/>
</dbReference>
<dbReference type="EMBL" id="UINC01161205">
    <property type="protein sequence ID" value="SVD60254.1"/>
    <property type="molecule type" value="Genomic_DNA"/>
</dbReference>
<feature type="non-terminal residue" evidence="4">
    <location>
        <position position="146"/>
    </location>
</feature>
<dbReference type="GO" id="GO:0016779">
    <property type="term" value="F:nucleotidyltransferase activity"/>
    <property type="evidence" value="ECO:0007669"/>
    <property type="project" value="UniProtKB-KW"/>
</dbReference>